<feature type="binding site" evidence="3">
    <location>
        <position position="64"/>
    </location>
    <ligand>
        <name>Mg(2+)</name>
        <dbReference type="ChEBI" id="CHEBI:18420"/>
        <label>1</label>
    </ligand>
</feature>
<comment type="cofactor">
    <cofactor evidence="3">
        <name>Mg(2+)</name>
        <dbReference type="ChEBI" id="CHEBI:18420"/>
    </cofactor>
    <text evidence="3">Binds 2 magnesium ions per subunit.</text>
</comment>
<dbReference type="PANTHER" id="PTHR16222:SF24">
    <property type="entry name" value="ADP-RIBOSYLHYDROLASE ARH3"/>
    <property type="match status" value="1"/>
</dbReference>
<protein>
    <submittedName>
        <fullName evidence="4">ADP-ribosylglycohydrolase</fullName>
    </submittedName>
</protein>
<evidence type="ECO:0000256" key="3">
    <source>
        <dbReference type="PIRSR" id="PIRSR605502-1"/>
    </source>
</evidence>
<dbReference type="InterPro" id="IPR050792">
    <property type="entry name" value="ADP-ribosylglycohydrolase"/>
</dbReference>
<name>A0A1W1XIZ4_9BACT</name>
<organism evidence="4 5">
    <name type="scientific">Desulfacinum hydrothermale DSM 13146</name>
    <dbReference type="NCBI Taxonomy" id="1121390"/>
    <lineage>
        <taxon>Bacteria</taxon>
        <taxon>Pseudomonadati</taxon>
        <taxon>Thermodesulfobacteriota</taxon>
        <taxon>Syntrophobacteria</taxon>
        <taxon>Syntrophobacterales</taxon>
        <taxon>Syntrophobacteraceae</taxon>
        <taxon>Desulfacinum</taxon>
    </lineage>
</organism>
<evidence type="ECO:0000313" key="4">
    <source>
        <dbReference type="EMBL" id="SMC23744.1"/>
    </source>
</evidence>
<comment type="similarity">
    <text evidence="1">Belongs to the ADP-ribosylglycohydrolase family.</text>
</comment>
<gene>
    <name evidence="4" type="ORF">SAMN02746041_01830</name>
</gene>
<proteinExistence type="inferred from homology"/>
<dbReference type="InterPro" id="IPR036705">
    <property type="entry name" value="Ribosyl_crysJ1_sf"/>
</dbReference>
<keyword evidence="2 4" id="KW-0378">Hydrolase</keyword>
<keyword evidence="3" id="KW-0479">Metal-binding</keyword>
<keyword evidence="3" id="KW-0460">Magnesium</keyword>
<feature type="binding site" evidence="3">
    <location>
        <position position="256"/>
    </location>
    <ligand>
        <name>Mg(2+)</name>
        <dbReference type="ChEBI" id="CHEBI:18420"/>
        <label>1</label>
    </ligand>
</feature>
<evidence type="ECO:0000256" key="1">
    <source>
        <dbReference type="ARBA" id="ARBA00010702"/>
    </source>
</evidence>
<dbReference type="Gene3D" id="1.10.4080.10">
    <property type="entry name" value="ADP-ribosylation/Crystallin J1"/>
    <property type="match status" value="1"/>
</dbReference>
<dbReference type="Pfam" id="PF03747">
    <property type="entry name" value="ADP_ribosyl_GH"/>
    <property type="match status" value="1"/>
</dbReference>
<dbReference type="InterPro" id="IPR005502">
    <property type="entry name" value="Ribosyl_crysJ1"/>
</dbReference>
<evidence type="ECO:0000313" key="5">
    <source>
        <dbReference type="Proteomes" id="UP000192783"/>
    </source>
</evidence>
<keyword evidence="5" id="KW-1185">Reference proteome</keyword>
<dbReference type="GO" id="GO:0016787">
    <property type="term" value="F:hydrolase activity"/>
    <property type="evidence" value="ECO:0007669"/>
    <property type="project" value="UniProtKB-KW"/>
</dbReference>
<dbReference type="SUPFAM" id="SSF101478">
    <property type="entry name" value="ADP-ribosylglycohydrolase"/>
    <property type="match status" value="1"/>
</dbReference>
<dbReference type="Proteomes" id="UP000192783">
    <property type="component" value="Unassembled WGS sequence"/>
</dbReference>
<dbReference type="GO" id="GO:0046872">
    <property type="term" value="F:metal ion binding"/>
    <property type="evidence" value="ECO:0007669"/>
    <property type="project" value="UniProtKB-KW"/>
</dbReference>
<accession>A0A1W1XIZ4</accession>
<evidence type="ECO:0000256" key="2">
    <source>
        <dbReference type="ARBA" id="ARBA00022801"/>
    </source>
</evidence>
<dbReference type="STRING" id="1121390.SAMN02746041_01830"/>
<feature type="binding site" evidence="3">
    <location>
        <position position="253"/>
    </location>
    <ligand>
        <name>Mg(2+)</name>
        <dbReference type="ChEBI" id="CHEBI:18420"/>
        <label>1</label>
    </ligand>
</feature>
<dbReference type="PANTHER" id="PTHR16222">
    <property type="entry name" value="ADP-RIBOSYLGLYCOHYDROLASE"/>
    <property type="match status" value="1"/>
</dbReference>
<reference evidence="4 5" key="1">
    <citation type="submission" date="2017-04" db="EMBL/GenBank/DDBJ databases">
        <authorList>
            <person name="Afonso C.L."/>
            <person name="Miller P.J."/>
            <person name="Scott M.A."/>
            <person name="Spackman E."/>
            <person name="Goraichik I."/>
            <person name="Dimitrov K.M."/>
            <person name="Suarez D.L."/>
            <person name="Swayne D.E."/>
        </authorList>
    </citation>
    <scope>NUCLEOTIDE SEQUENCE [LARGE SCALE GENOMIC DNA]</scope>
    <source>
        <strain evidence="4 5">DSM 13146</strain>
    </source>
</reference>
<dbReference type="AlphaFoldDB" id="A0A1W1XIZ4"/>
<dbReference type="EMBL" id="FWXF01000008">
    <property type="protein sequence ID" value="SMC23744.1"/>
    <property type="molecule type" value="Genomic_DNA"/>
</dbReference>
<feature type="binding site" evidence="3">
    <location>
        <position position="255"/>
    </location>
    <ligand>
        <name>Mg(2+)</name>
        <dbReference type="ChEBI" id="CHEBI:18420"/>
        <label>1</label>
    </ligand>
</feature>
<sequence>MNSPLRQAEMWERAQGCLLGQLAGDSLGSLVEFKTPEEIKEEYPGGVQELAQGGTWGTLAGQPTDDSEMALLLARMLVEQGRYDPAQARKAYLFWLHSDPFDCGATISSALRGRPNPESQANGALMRISPLGIFGANHDLAHVAQWAQQDAAITHPHPVCRQANALFAMAIAHAVRHGCDAQSLYDQILAWAEEMEVDASLLEAVRGAAEGPPADYVRHQGWVLTALRNALWQLVHALNLEQGVVDTVMRGGDTDTNAAICGALLGAVWGREAIPAQWLDAILNCRPAAGLPHVHRPRPKCFWPVDALDLAAGLVRCG</sequence>
<feature type="binding site" evidence="3">
    <location>
        <position position="65"/>
    </location>
    <ligand>
        <name>Mg(2+)</name>
        <dbReference type="ChEBI" id="CHEBI:18420"/>
        <label>1</label>
    </ligand>
</feature>
<feature type="binding site" evidence="3">
    <location>
        <position position="66"/>
    </location>
    <ligand>
        <name>Mg(2+)</name>
        <dbReference type="ChEBI" id="CHEBI:18420"/>
        <label>1</label>
    </ligand>
</feature>